<dbReference type="RefSeq" id="WP_149544567.1">
    <property type="nucleotide sequence ID" value="NZ_VTPS01000003.1"/>
</dbReference>
<dbReference type="PIRSF" id="PIRSF016897">
    <property type="entry name" value="GlpP"/>
    <property type="match status" value="1"/>
</dbReference>
<organism evidence="1 2">
    <name type="scientific">Calorimonas adulescens</name>
    <dbReference type="NCBI Taxonomy" id="2606906"/>
    <lineage>
        <taxon>Bacteria</taxon>
        <taxon>Bacillati</taxon>
        <taxon>Bacillota</taxon>
        <taxon>Clostridia</taxon>
        <taxon>Thermoanaerobacterales</taxon>
        <taxon>Thermoanaerobacteraceae</taxon>
        <taxon>Calorimonas</taxon>
    </lineage>
</organism>
<dbReference type="InterPro" id="IPR013785">
    <property type="entry name" value="Aldolase_TIM"/>
</dbReference>
<dbReference type="PANTHER" id="PTHR35787:SF1">
    <property type="entry name" value="GLYCEROL UPTAKE OPERON ANTITERMINATOR REGULATORY PROTEIN"/>
    <property type="match status" value="1"/>
</dbReference>
<accession>A0A5D8QE75</accession>
<dbReference type="Pfam" id="PF04309">
    <property type="entry name" value="G3P_antiterm"/>
    <property type="match status" value="1"/>
</dbReference>
<sequence>MNEIVEIIRSFPIIAALRHYEYLDEALHSQANVIFLLGGDIFSIGDVVNKIKAQDKIAFVHADLIDGLGRDRVAMEYIAKTIKPDGIISTRSSSIKYAKEVGLFSIQRFFLVDSQGLTTGVHEVRESMPDAIEVLPGIIHDKTGIIASQVRQPVIAGGLVEKKDDVIMALKAGAIAISTSKRELWFLE</sequence>
<dbReference type="GO" id="GO:0006071">
    <property type="term" value="P:glycerol metabolic process"/>
    <property type="evidence" value="ECO:0007669"/>
    <property type="project" value="InterPro"/>
</dbReference>
<dbReference type="Gene3D" id="3.20.20.70">
    <property type="entry name" value="Aldolase class I"/>
    <property type="match status" value="1"/>
</dbReference>
<dbReference type="AlphaFoldDB" id="A0A5D8QE75"/>
<name>A0A5D8QE75_9THEO</name>
<comment type="caution">
    <text evidence="1">The sequence shown here is derived from an EMBL/GenBank/DDBJ whole genome shotgun (WGS) entry which is preliminary data.</text>
</comment>
<keyword evidence="2" id="KW-1185">Reference proteome</keyword>
<reference evidence="1 2" key="1">
    <citation type="submission" date="2019-08" db="EMBL/GenBank/DDBJ databases">
        <title>Calorimonas adulescens gen. nov., sp. nov., an anaerobic thermophilic bacterium from Sakhalin hot spring.</title>
        <authorList>
            <person name="Khomyakova M.A."/>
            <person name="Merkel A.Y."/>
            <person name="Novikov A."/>
            <person name="Bonch-Osmolovskaya E.A."/>
            <person name="Slobodkin A.I."/>
        </authorList>
    </citation>
    <scope>NUCLEOTIDE SEQUENCE [LARGE SCALE GENOMIC DNA]</scope>
    <source>
        <strain evidence="1 2">A05MB</strain>
    </source>
</reference>
<dbReference type="EMBL" id="VTPS01000003">
    <property type="protein sequence ID" value="TZE83010.1"/>
    <property type="molecule type" value="Genomic_DNA"/>
</dbReference>
<gene>
    <name evidence="1" type="ORF">FWJ32_03415</name>
</gene>
<dbReference type="InterPro" id="IPR006699">
    <property type="entry name" value="GlpP"/>
</dbReference>
<evidence type="ECO:0000313" key="1">
    <source>
        <dbReference type="EMBL" id="TZE83010.1"/>
    </source>
</evidence>
<protein>
    <submittedName>
        <fullName evidence="1">Glycerol-3-phosphate responsive antiterminator</fullName>
    </submittedName>
</protein>
<proteinExistence type="predicted"/>
<dbReference type="PANTHER" id="PTHR35787">
    <property type="entry name" value="GLYCEROL UPTAKE OPERON ANTITERMINATOR REGULATORY PROTEIN"/>
    <property type="match status" value="1"/>
</dbReference>
<dbReference type="Proteomes" id="UP000322976">
    <property type="component" value="Unassembled WGS sequence"/>
</dbReference>
<dbReference type="GO" id="GO:0006355">
    <property type="term" value="P:regulation of DNA-templated transcription"/>
    <property type="evidence" value="ECO:0007669"/>
    <property type="project" value="InterPro"/>
</dbReference>
<dbReference type="SUPFAM" id="SSF110391">
    <property type="entry name" value="GlpP-like"/>
    <property type="match status" value="1"/>
</dbReference>
<evidence type="ECO:0000313" key="2">
    <source>
        <dbReference type="Proteomes" id="UP000322976"/>
    </source>
</evidence>